<feature type="repeat" description="TPR" evidence="1">
    <location>
        <begin position="170"/>
        <end position="203"/>
    </location>
</feature>
<dbReference type="Proteomes" id="UP000689195">
    <property type="component" value="Unassembled WGS sequence"/>
</dbReference>
<protein>
    <recommendedName>
        <fullName evidence="5">Tetratricopeptide repeat protein</fullName>
    </recommendedName>
</protein>
<dbReference type="SMART" id="SM00028">
    <property type="entry name" value="TPR"/>
    <property type="match status" value="2"/>
</dbReference>
<evidence type="ECO:0000313" key="3">
    <source>
        <dbReference type="EMBL" id="CAD8181141.1"/>
    </source>
</evidence>
<dbReference type="InterPro" id="IPR019734">
    <property type="entry name" value="TPR_rpt"/>
</dbReference>
<reference evidence="3" key="1">
    <citation type="submission" date="2021-01" db="EMBL/GenBank/DDBJ databases">
        <authorList>
            <consortium name="Genoscope - CEA"/>
            <person name="William W."/>
        </authorList>
    </citation>
    <scope>NUCLEOTIDE SEQUENCE</scope>
</reference>
<comment type="caution">
    <text evidence="3">The sequence shown here is derived from an EMBL/GenBank/DDBJ whole genome shotgun (WGS) entry which is preliminary data.</text>
</comment>
<name>A0A8S1VWF0_9CILI</name>
<keyword evidence="2" id="KW-0175">Coiled coil</keyword>
<organism evidence="3 4">
    <name type="scientific">Paramecium pentaurelia</name>
    <dbReference type="NCBI Taxonomy" id="43138"/>
    <lineage>
        <taxon>Eukaryota</taxon>
        <taxon>Sar</taxon>
        <taxon>Alveolata</taxon>
        <taxon>Ciliophora</taxon>
        <taxon>Intramacronucleata</taxon>
        <taxon>Oligohymenophorea</taxon>
        <taxon>Peniculida</taxon>
        <taxon>Parameciidae</taxon>
        <taxon>Paramecium</taxon>
    </lineage>
</organism>
<evidence type="ECO:0008006" key="5">
    <source>
        <dbReference type="Google" id="ProtNLM"/>
    </source>
</evidence>
<proteinExistence type="predicted"/>
<keyword evidence="4" id="KW-1185">Reference proteome</keyword>
<sequence>MRQQLNTKLQCQQQCHQEDVDMVCYNKFCTELRLNCFNCIKKGSHKSHIDDVQKINTIVAFIENQNKQCDNLIDNLNTLMKSVNQSFSQLKNGIKNKYSLLKERLENLNSQQVNDFLKSTFEFPEYKQSIIHIIQEQSNQLTQTFGSLHQQLQLLSINYDKIDDKDIKLSKELYDQGFQLYLDDKYREAIQILKKSLQSDPNNNLSLWCQGECLSRLDKYESAINQLDQELALDPKMLIYYGVKVFVYQDKEKMIKLSFGQTKLQPLILSILNPYALKANAQDQCSNTKNLQDYLIKHSPLTDSMLHHLTQKENVQQIFKITKKLREIVKKQYIYKKIMYAQMQKGLFQTIQNDKINEFKQLVSNLIDNFIIIFINFNSIRIIGNLLIYC</sequence>
<dbReference type="OrthoDB" id="10043504at2759"/>
<accession>A0A8S1VWF0</accession>
<evidence type="ECO:0000256" key="2">
    <source>
        <dbReference type="SAM" id="Coils"/>
    </source>
</evidence>
<evidence type="ECO:0000313" key="4">
    <source>
        <dbReference type="Proteomes" id="UP000689195"/>
    </source>
</evidence>
<gene>
    <name evidence="3" type="ORF">PPENT_87.1.T0750222</name>
</gene>
<evidence type="ECO:0000256" key="1">
    <source>
        <dbReference type="PROSITE-ProRule" id="PRU00339"/>
    </source>
</evidence>
<feature type="coiled-coil region" evidence="2">
    <location>
        <begin position="62"/>
        <end position="111"/>
    </location>
</feature>
<dbReference type="PROSITE" id="PS50005">
    <property type="entry name" value="TPR"/>
    <property type="match status" value="1"/>
</dbReference>
<dbReference type="EMBL" id="CAJJDO010000075">
    <property type="protein sequence ID" value="CAD8181141.1"/>
    <property type="molecule type" value="Genomic_DNA"/>
</dbReference>
<keyword evidence="1" id="KW-0802">TPR repeat</keyword>
<dbReference type="AlphaFoldDB" id="A0A8S1VWF0"/>